<evidence type="ECO:0000256" key="4">
    <source>
        <dbReference type="ARBA" id="ARBA00004744"/>
    </source>
</evidence>
<evidence type="ECO:0000313" key="15">
    <source>
        <dbReference type="EMBL" id="MBB5131030.1"/>
    </source>
</evidence>
<dbReference type="GO" id="GO:0005737">
    <property type="term" value="C:cytoplasm"/>
    <property type="evidence" value="ECO:0007669"/>
    <property type="project" value="UniProtKB-SubCell"/>
</dbReference>
<comment type="similarity">
    <text evidence="5 12">Belongs to the protoporphyrinogen/coproporphyrinogen oxidase family. Coproporphyrinogen III oxidase subfamily.</text>
</comment>
<dbReference type="InterPro" id="IPR050464">
    <property type="entry name" value="Zeta_carotene_desat/Oxidored"/>
</dbReference>
<dbReference type="SUPFAM" id="SSF51905">
    <property type="entry name" value="FAD/NAD(P)-binding domain"/>
    <property type="match status" value="1"/>
</dbReference>
<evidence type="ECO:0000256" key="8">
    <source>
        <dbReference type="ARBA" id="ARBA00022630"/>
    </source>
</evidence>
<keyword evidence="12" id="KW-0963">Cytoplasm</keyword>
<dbReference type="InterPro" id="IPR002937">
    <property type="entry name" value="Amino_oxidase"/>
</dbReference>
<keyword evidence="9 12" id="KW-0274">FAD</keyword>
<dbReference type="Gene3D" id="1.10.3110.10">
    <property type="entry name" value="protoporphyrinogen ix oxidase, domain 3"/>
    <property type="match status" value="1"/>
</dbReference>
<evidence type="ECO:0000256" key="1">
    <source>
        <dbReference type="ARBA" id="ARBA00001755"/>
    </source>
</evidence>
<comment type="caution">
    <text evidence="15">The sequence shown here is derived from an EMBL/GenBank/DDBJ whole genome shotgun (WGS) entry which is preliminary data.</text>
</comment>
<keyword evidence="13" id="KW-0472">Membrane</keyword>
<sequence>MEGNRRHVVVVGGGIAGLAAAWYLRQAAGEALRVTVLEAAPRIGGKLHVSEVAGLPVDAGAEAMLARRPEGKELARLAGLGGELVYPGTTQAAIYSRGGLRPMPKGQVMGVPSDLGALARSGILSPAGLARVTMDQILPATMVSTDVSVAAYVRARMGGEVLDRLVEPMLGGVYAGRAETLSLQATMPQIATVARTERSLLAGARDIAAEAPKDAGPVFTTLRGGMGTLPAAVAAASGAEIRTGVTARELHRTETGWRLVTGPVPRPETVEADAVIVALPATPAGRLLAAEVPKAAAELSRIAYASMAVVTLAYPRAAFPSVPERSGYLVPPVEGRPVKAATFSSVKWPHLAEADPNLVVLRCSIGRLGDEHELQRDDGELVALAMAEAAEMLGVRGLPRDSRVTRWGGSLPQYDVGHLDRVARIRAAVAGQRGLAVCGAAYDGVGVPACVSTARAAAARVLDHLDPAREWQATTSSLTKVTEGL</sequence>
<accession>A0A840P0Q1</accession>
<evidence type="ECO:0000256" key="6">
    <source>
        <dbReference type="ARBA" id="ARBA00012402"/>
    </source>
</evidence>
<dbReference type="InterPro" id="IPR004572">
    <property type="entry name" value="Protoporphyrinogen_oxidase"/>
</dbReference>
<keyword evidence="8 12" id="KW-0285">Flavoprotein</keyword>
<evidence type="ECO:0000256" key="7">
    <source>
        <dbReference type="ARBA" id="ARBA00019046"/>
    </source>
</evidence>
<comment type="catalytic activity">
    <reaction evidence="1">
        <text>coproporphyrinogen III + 3 O2 = coproporphyrin III + 3 H2O2</text>
        <dbReference type="Rhea" id="RHEA:43436"/>
        <dbReference type="ChEBI" id="CHEBI:15379"/>
        <dbReference type="ChEBI" id="CHEBI:16240"/>
        <dbReference type="ChEBI" id="CHEBI:57309"/>
        <dbReference type="ChEBI" id="CHEBI:131725"/>
        <dbReference type="EC" id="1.3.3.15"/>
    </reaction>
    <physiologicalReaction direction="left-to-right" evidence="1">
        <dbReference type="Rhea" id="RHEA:43437"/>
    </physiologicalReaction>
</comment>
<comment type="function">
    <text evidence="3 12">Involved in coproporphyrin-dependent heme b biosynthesis. Catalyzes the oxidation of coproporphyrinogen III to coproporphyrin III.</text>
</comment>
<keyword evidence="13" id="KW-0812">Transmembrane</keyword>
<evidence type="ECO:0000256" key="5">
    <source>
        <dbReference type="ARBA" id="ARBA00008310"/>
    </source>
</evidence>
<keyword evidence="10 12" id="KW-0560">Oxidoreductase</keyword>
<dbReference type="Pfam" id="PF01593">
    <property type="entry name" value="Amino_oxidase"/>
    <property type="match status" value="1"/>
</dbReference>
<protein>
    <recommendedName>
        <fullName evidence="7 12">Coproporphyrinogen III oxidase</fullName>
        <ecNumber evidence="6 12">1.3.3.15</ecNumber>
    </recommendedName>
</protein>
<name>A0A840P0Q1_9ACTN</name>
<evidence type="ECO:0000256" key="10">
    <source>
        <dbReference type="ARBA" id="ARBA00023002"/>
    </source>
</evidence>
<evidence type="ECO:0000256" key="11">
    <source>
        <dbReference type="ARBA" id="ARBA00023133"/>
    </source>
</evidence>
<dbReference type="Gene3D" id="3.50.50.60">
    <property type="entry name" value="FAD/NAD(P)-binding domain"/>
    <property type="match status" value="1"/>
</dbReference>
<evidence type="ECO:0000256" key="2">
    <source>
        <dbReference type="ARBA" id="ARBA00001974"/>
    </source>
</evidence>
<dbReference type="Proteomes" id="UP000578449">
    <property type="component" value="Unassembled WGS sequence"/>
</dbReference>
<feature type="transmembrane region" description="Helical" evidence="13">
    <location>
        <begin position="7"/>
        <end position="24"/>
    </location>
</feature>
<evidence type="ECO:0000256" key="9">
    <source>
        <dbReference type="ARBA" id="ARBA00022827"/>
    </source>
</evidence>
<dbReference type="InterPro" id="IPR036188">
    <property type="entry name" value="FAD/NAD-bd_sf"/>
</dbReference>
<feature type="domain" description="Amine oxidase" evidence="14">
    <location>
        <begin position="15"/>
        <end position="462"/>
    </location>
</feature>
<keyword evidence="11 12" id="KW-0350">Heme biosynthesis</keyword>
<comment type="subcellular location">
    <subcellularLocation>
        <location evidence="12">Cytoplasm</location>
    </subcellularLocation>
</comment>
<evidence type="ECO:0000256" key="13">
    <source>
        <dbReference type="SAM" id="Phobius"/>
    </source>
</evidence>
<keyword evidence="16" id="KW-1185">Reference proteome</keyword>
<evidence type="ECO:0000256" key="3">
    <source>
        <dbReference type="ARBA" id="ARBA00002185"/>
    </source>
</evidence>
<dbReference type="RefSeq" id="WP_185047901.1">
    <property type="nucleotide sequence ID" value="NZ_BAABIX010000046.1"/>
</dbReference>
<dbReference type="AlphaFoldDB" id="A0A840P0Q1"/>
<keyword evidence="13" id="KW-1133">Transmembrane helix</keyword>
<dbReference type="GO" id="GO:0006783">
    <property type="term" value="P:heme biosynthetic process"/>
    <property type="evidence" value="ECO:0007669"/>
    <property type="project" value="UniProtKB-UniRule"/>
</dbReference>
<comment type="pathway">
    <text evidence="4 12">Porphyrin-containing compound metabolism; protoheme biosynthesis.</text>
</comment>
<evidence type="ECO:0000313" key="16">
    <source>
        <dbReference type="Proteomes" id="UP000578449"/>
    </source>
</evidence>
<evidence type="ECO:0000259" key="14">
    <source>
        <dbReference type="Pfam" id="PF01593"/>
    </source>
</evidence>
<reference evidence="15 16" key="1">
    <citation type="submission" date="2020-08" db="EMBL/GenBank/DDBJ databases">
        <title>Genomic Encyclopedia of Type Strains, Phase IV (KMG-IV): sequencing the most valuable type-strain genomes for metagenomic binning, comparative biology and taxonomic classification.</title>
        <authorList>
            <person name="Goeker M."/>
        </authorList>
    </citation>
    <scope>NUCLEOTIDE SEQUENCE [LARGE SCALE GENOMIC DNA]</scope>
    <source>
        <strain evidence="15 16">DSM 45615</strain>
    </source>
</reference>
<dbReference type="GO" id="GO:0004729">
    <property type="term" value="F:oxygen-dependent protoporphyrinogen oxidase activity"/>
    <property type="evidence" value="ECO:0007669"/>
    <property type="project" value="UniProtKB-UniRule"/>
</dbReference>
<dbReference type="Gene3D" id="3.90.660.20">
    <property type="entry name" value="Protoporphyrinogen oxidase, mitochondrial, domain 2"/>
    <property type="match status" value="1"/>
</dbReference>
<dbReference type="PANTHER" id="PTHR42923:SF3">
    <property type="entry name" value="PROTOPORPHYRINOGEN OXIDASE"/>
    <property type="match status" value="1"/>
</dbReference>
<dbReference type="EC" id="1.3.3.15" evidence="6 12"/>
<proteinExistence type="inferred from homology"/>
<comment type="cofactor">
    <cofactor evidence="2 12">
        <name>FAD</name>
        <dbReference type="ChEBI" id="CHEBI:57692"/>
    </cofactor>
</comment>
<dbReference type="SUPFAM" id="SSF54373">
    <property type="entry name" value="FAD-linked reductases, C-terminal domain"/>
    <property type="match status" value="1"/>
</dbReference>
<dbReference type="EMBL" id="JACHGN010000002">
    <property type="protein sequence ID" value="MBB5131030.1"/>
    <property type="molecule type" value="Genomic_DNA"/>
</dbReference>
<evidence type="ECO:0000256" key="12">
    <source>
        <dbReference type="RuleBase" id="RU364052"/>
    </source>
</evidence>
<gene>
    <name evidence="15" type="ORF">HNP84_000736</name>
</gene>
<dbReference type="UniPathway" id="UPA00252"/>
<dbReference type="NCBIfam" id="TIGR00562">
    <property type="entry name" value="proto_IX_ox"/>
    <property type="match status" value="1"/>
</dbReference>
<dbReference type="PANTHER" id="PTHR42923">
    <property type="entry name" value="PROTOPORPHYRINOGEN OXIDASE"/>
    <property type="match status" value="1"/>
</dbReference>
<organism evidence="15 16">
    <name type="scientific">Thermocatellispora tengchongensis</name>
    <dbReference type="NCBI Taxonomy" id="1073253"/>
    <lineage>
        <taxon>Bacteria</taxon>
        <taxon>Bacillati</taxon>
        <taxon>Actinomycetota</taxon>
        <taxon>Actinomycetes</taxon>
        <taxon>Streptosporangiales</taxon>
        <taxon>Streptosporangiaceae</taxon>
        <taxon>Thermocatellispora</taxon>
    </lineage>
</organism>